<gene>
    <name evidence="2" type="ORF">CJ030_MR0G007683</name>
</gene>
<organism evidence="2 3">
    <name type="scientific">Morella rubra</name>
    <name type="common">Chinese bayberry</name>
    <dbReference type="NCBI Taxonomy" id="262757"/>
    <lineage>
        <taxon>Eukaryota</taxon>
        <taxon>Viridiplantae</taxon>
        <taxon>Streptophyta</taxon>
        <taxon>Embryophyta</taxon>
        <taxon>Tracheophyta</taxon>
        <taxon>Spermatophyta</taxon>
        <taxon>Magnoliopsida</taxon>
        <taxon>eudicotyledons</taxon>
        <taxon>Gunneridae</taxon>
        <taxon>Pentapetalae</taxon>
        <taxon>rosids</taxon>
        <taxon>fabids</taxon>
        <taxon>Fagales</taxon>
        <taxon>Myricaceae</taxon>
        <taxon>Morella</taxon>
    </lineage>
</organism>
<accession>A0A6A1UJF1</accession>
<evidence type="ECO:0000313" key="2">
    <source>
        <dbReference type="EMBL" id="KAB1200283.1"/>
    </source>
</evidence>
<reference evidence="2 3" key="1">
    <citation type="journal article" date="2019" name="Plant Biotechnol. J.">
        <title>The red bayberry genome and genetic basis of sex determination.</title>
        <authorList>
            <person name="Jia H.M."/>
            <person name="Jia H.J."/>
            <person name="Cai Q.L."/>
            <person name="Wang Y."/>
            <person name="Zhao H.B."/>
            <person name="Yang W.F."/>
            <person name="Wang G.Y."/>
            <person name="Li Y.H."/>
            <person name="Zhan D.L."/>
            <person name="Shen Y.T."/>
            <person name="Niu Q.F."/>
            <person name="Chang L."/>
            <person name="Qiu J."/>
            <person name="Zhao L."/>
            <person name="Xie H.B."/>
            <person name="Fu W.Y."/>
            <person name="Jin J."/>
            <person name="Li X.W."/>
            <person name="Jiao Y."/>
            <person name="Zhou C.C."/>
            <person name="Tu T."/>
            <person name="Chai C.Y."/>
            <person name="Gao J.L."/>
            <person name="Fan L.J."/>
            <person name="van de Weg E."/>
            <person name="Wang J.Y."/>
            <person name="Gao Z.S."/>
        </authorList>
    </citation>
    <scope>NUCLEOTIDE SEQUENCE [LARGE SCALE GENOMIC DNA]</scope>
    <source>
        <tissue evidence="2">Leaves</tissue>
    </source>
</reference>
<comment type="caution">
    <text evidence="2">The sequence shown here is derived from an EMBL/GenBank/DDBJ whole genome shotgun (WGS) entry which is preliminary data.</text>
</comment>
<sequence>MKTDRCIKSGLTITRHEAMAYVNKGFNSTTFSCFSTIIHKTAPNTTDTHKKTSSNTTDTVMHKTSPNTIDTRM</sequence>
<proteinExistence type="predicted"/>
<dbReference type="Proteomes" id="UP000516437">
    <property type="component" value="Unassembled WGS sequence"/>
</dbReference>
<dbReference type="EMBL" id="RXIC02000185">
    <property type="protein sequence ID" value="KAB1200283.1"/>
    <property type="molecule type" value="Genomic_DNA"/>
</dbReference>
<name>A0A6A1UJF1_9ROSI</name>
<dbReference type="AlphaFoldDB" id="A0A6A1UJF1"/>
<keyword evidence="3" id="KW-1185">Reference proteome</keyword>
<feature type="compositionally biased region" description="Polar residues" evidence="1">
    <location>
        <begin position="53"/>
        <end position="73"/>
    </location>
</feature>
<evidence type="ECO:0000256" key="1">
    <source>
        <dbReference type="SAM" id="MobiDB-lite"/>
    </source>
</evidence>
<evidence type="ECO:0000313" key="3">
    <source>
        <dbReference type="Proteomes" id="UP000516437"/>
    </source>
</evidence>
<protein>
    <submittedName>
        <fullName evidence="2">Uncharacterized protein</fullName>
    </submittedName>
</protein>
<feature type="region of interest" description="Disordered" evidence="1">
    <location>
        <begin position="44"/>
        <end position="73"/>
    </location>
</feature>